<dbReference type="AlphaFoldDB" id="A0A918VK55"/>
<name>A0A918VK55_9SPHN</name>
<reference evidence="1" key="1">
    <citation type="journal article" date="2014" name="Int. J. Syst. Evol. Microbiol.">
        <title>Complete genome sequence of Corynebacterium casei LMG S-19264T (=DSM 44701T), isolated from a smear-ripened cheese.</title>
        <authorList>
            <consortium name="US DOE Joint Genome Institute (JGI-PGF)"/>
            <person name="Walter F."/>
            <person name="Albersmeier A."/>
            <person name="Kalinowski J."/>
            <person name="Ruckert C."/>
        </authorList>
    </citation>
    <scope>NUCLEOTIDE SEQUENCE</scope>
    <source>
        <strain evidence="1">KCTC 32422</strain>
    </source>
</reference>
<keyword evidence="2" id="KW-1185">Reference proteome</keyword>
<evidence type="ECO:0000313" key="2">
    <source>
        <dbReference type="Proteomes" id="UP000634139"/>
    </source>
</evidence>
<protein>
    <submittedName>
        <fullName evidence="1">Uncharacterized protein</fullName>
    </submittedName>
</protein>
<evidence type="ECO:0000313" key="1">
    <source>
        <dbReference type="EMBL" id="GHA05369.1"/>
    </source>
</evidence>
<gene>
    <name evidence="1" type="ORF">GCM10011617_28050</name>
</gene>
<organism evidence="1 2">
    <name type="scientific">Novosphingobium arvoryzae</name>
    <dbReference type="NCBI Taxonomy" id="1256514"/>
    <lineage>
        <taxon>Bacteria</taxon>
        <taxon>Pseudomonadati</taxon>
        <taxon>Pseudomonadota</taxon>
        <taxon>Alphaproteobacteria</taxon>
        <taxon>Sphingomonadales</taxon>
        <taxon>Sphingomonadaceae</taxon>
        <taxon>Novosphingobium</taxon>
    </lineage>
</organism>
<reference evidence="1" key="2">
    <citation type="submission" date="2020-09" db="EMBL/GenBank/DDBJ databases">
        <authorList>
            <person name="Sun Q."/>
            <person name="Kim S."/>
        </authorList>
    </citation>
    <scope>NUCLEOTIDE SEQUENCE</scope>
    <source>
        <strain evidence="1">KCTC 32422</strain>
    </source>
</reference>
<comment type="caution">
    <text evidence="1">The sequence shown here is derived from an EMBL/GenBank/DDBJ whole genome shotgun (WGS) entry which is preliminary data.</text>
</comment>
<dbReference type="EMBL" id="BMZD01000008">
    <property type="protein sequence ID" value="GHA05369.1"/>
    <property type="molecule type" value="Genomic_DNA"/>
</dbReference>
<proteinExistence type="predicted"/>
<accession>A0A918VK55</accession>
<sequence>MCLLFSVGLSGWCGRSFHGCSVWEQPFSGAPTAYSPDDRSIRGVTGGAKQRSQFEPQHMAEWTLQSSGISARAGISKLEARYPISWTRISFTFVRKGAMAKGLHH</sequence>
<dbReference type="Proteomes" id="UP000634139">
    <property type="component" value="Unassembled WGS sequence"/>
</dbReference>